<evidence type="ECO:0000313" key="12">
    <source>
        <dbReference type="EMBL" id="KAF4121492.1"/>
    </source>
</evidence>
<dbReference type="InterPro" id="IPR008576">
    <property type="entry name" value="MeTrfase_NTM1"/>
</dbReference>
<dbReference type="PIRSF" id="PIRSF016958">
    <property type="entry name" value="DUF858_MeTrfase_lik"/>
    <property type="match status" value="1"/>
</dbReference>
<comment type="catalytic activity">
    <reaction evidence="8">
        <text>N-terminal L-seryl-L-prolyl-L-lysyl-[protein] + 3 S-adenosyl-L-methionine = N-terminal N,N,N-trimethyl-L-seryl-L-prolyl-L-lysyl-[protein] + 3 S-adenosyl-L-homocysteine + 3 H(+)</text>
        <dbReference type="Rhea" id="RHEA:54724"/>
        <dbReference type="Rhea" id="RHEA-COMP:13789"/>
        <dbReference type="Rhea" id="RHEA-COMP:13973"/>
        <dbReference type="ChEBI" id="CHEBI:15378"/>
        <dbReference type="ChEBI" id="CHEBI:57856"/>
        <dbReference type="ChEBI" id="CHEBI:59789"/>
        <dbReference type="ChEBI" id="CHEBI:138061"/>
        <dbReference type="ChEBI" id="CHEBI:138317"/>
        <dbReference type="EC" id="2.1.1.244"/>
    </reaction>
</comment>
<dbReference type="RefSeq" id="XP_035320144.1">
    <property type="nucleotide sequence ID" value="XM_035463880.1"/>
</dbReference>
<dbReference type="InterPro" id="IPR029063">
    <property type="entry name" value="SAM-dependent_MTases_sf"/>
</dbReference>
<evidence type="ECO:0000256" key="10">
    <source>
        <dbReference type="ARBA" id="ARBA00048167"/>
    </source>
</evidence>
<proteinExistence type="inferred from homology"/>
<evidence type="ECO:0000313" key="13">
    <source>
        <dbReference type="Proteomes" id="UP000749293"/>
    </source>
</evidence>
<organism evidence="12 13">
    <name type="scientific">Geosmithia morbida</name>
    <dbReference type="NCBI Taxonomy" id="1094350"/>
    <lineage>
        <taxon>Eukaryota</taxon>
        <taxon>Fungi</taxon>
        <taxon>Dikarya</taxon>
        <taxon>Ascomycota</taxon>
        <taxon>Pezizomycotina</taxon>
        <taxon>Sordariomycetes</taxon>
        <taxon>Hypocreomycetidae</taxon>
        <taxon>Hypocreales</taxon>
        <taxon>Bionectriaceae</taxon>
        <taxon>Geosmithia</taxon>
    </lineage>
</organism>
<dbReference type="GO" id="GO:0032259">
    <property type="term" value="P:methylation"/>
    <property type="evidence" value="ECO:0007669"/>
    <property type="project" value="UniProtKB-KW"/>
</dbReference>
<dbReference type="GO" id="GO:0071885">
    <property type="term" value="F:N-terminal protein N-methyltransferase activity"/>
    <property type="evidence" value="ECO:0007669"/>
    <property type="project" value="UniProtKB-EC"/>
</dbReference>
<name>A0A9P4YTF6_9HYPO</name>
<evidence type="ECO:0000256" key="1">
    <source>
        <dbReference type="ARBA" id="ARBA00009059"/>
    </source>
</evidence>
<keyword evidence="2 12" id="KW-0489">Methyltransferase</keyword>
<evidence type="ECO:0000256" key="3">
    <source>
        <dbReference type="ARBA" id="ARBA00022679"/>
    </source>
</evidence>
<comment type="similarity">
    <text evidence="1">Belongs to the methyltransferase superfamily. NTM1 family.</text>
</comment>
<feature type="binding site" evidence="11">
    <location>
        <position position="104"/>
    </location>
    <ligand>
        <name>S-adenosyl-L-methionine</name>
        <dbReference type="ChEBI" id="CHEBI:59789"/>
    </ligand>
</feature>
<gene>
    <name evidence="12" type="ORF">GMORB2_1899</name>
</gene>
<keyword evidence="13" id="KW-1185">Reference proteome</keyword>
<dbReference type="EMBL" id="JAANYQ010000012">
    <property type="protein sequence ID" value="KAF4121492.1"/>
    <property type="molecule type" value="Genomic_DNA"/>
</dbReference>
<evidence type="ECO:0000256" key="5">
    <source>
        <dbReference type="ARBA" id="ARBA00039112"/>
    </source>
</evidence>
<evidence type="ECO:0000256" key="11">
    <source>
        <dbReference type="PIRSR" id="PIRSR016958-1"/>
    </source>
</evidence>
<dbReference type="Gene3D" id="3.40.50.150">
    <property type="entry name" value="Vaccinia Virus protein VP39"/>
    <property type="match status" value="2"/>
</dbReference>
<comment type="catalytic activity">
    <reaction evidence="9">
        <text>N-terminal L-prolyl-L-prolyl-L-lysyl-[protein] + 2 S-adenosyl-L-methionine = N-terminal N,N-dimethyl-L-prolyl-L-prolyl-L-lysyl-[protein] + 2 S-adenosyl-L-homocysteine + 2 H(+)</text>
        <dbReference type="Rhea" id="RHEA:54736"/>
        <dbReference type="Rhea" id="RHEA-COMP:13787"/>
        <dbReference type="Rhea" id="RHEA-COMP:13974"/>
        <dbReference type="ChEBI" id="CHEBI:15378"/>
        <dbReference type="ChEBI" id="CHEBI:57856"/>
        <dbReference type="ChEBI" id="CHEBI:59789"/>
        <dbReference type="ChEBI" id="CHEBI:138059"/>
        <dbReference type="ChEBI" id="CHEBI:138318"/>
        <dbReference type="EC" id="2.1.1.244"/>
    </reaction>
</comment>
<evidence type="ECO:0000256" key="9">
    <source>
        <dbReference type="ARBA" id="ARBA00047885"/>
    </source>
</evidence>
<evidence type="ECO:0000256" key="8">
    <source>
        <dbReference type="ARBA" id="ARBA00047306"/>
    </source>
</evidence>
<evidence type="ECO:0000256" key="7">
    <source>
        <dbReference type="ARBA" id="ARBA00043129"/>
    </source>
</evidence>
<dbReference type="GeneID" id="55968129"/>
<evidence type="ECO:0000256" key="6">
    <source>
        <dbReference type="ARBA" id="ARBA00039449"/>
    </source>
</evidence>
<dbReference type="Pfam" id="PF05891">
    <property type="entry name" value="Methyltransf_PK"/>
    <property type="match status" value="2"/>
</dbReference>
<dbReference type="OrthoDB" id="1298661at2759"/>
<evidence type="ECO:0000256" key="4">
    <source>
        <dbReference type="ARBA" id="ARBA00022691"/>
    </source>
</evidence>
<comment type="catalytic activity">
    <reaction evidence="10">
        <text>N-terminal L-alanyl-L-prolyl-L-lysyl-[protein] + 3 S-adenosyl-L-methionine = N-terminal N,N,N-trimethyl-L-alanyl-L-prolyl-L-lysyl-[protein] + 3 S-adenosyl-L-homocysteine + 3 H(+)</text>
        <dbReference type="Rhea" id="RHEA:54712"/>
        <dbReference type="Rhea" id="RHEA-COMP:13785"/>
        <dbReference type="Rhea" id="RHEA-COMP:13971"/>
        <dbReference type="ChEBI" id="CHEBI:15378"/>
        <dbReference type="ChEBI" id="CHEBI:57856"/>
        <dbReference type="ChEBI" id="CHEBI:59789"/>
        <dbReference type="ChEBI" id="CHEBI:138057"/>
        <dbReference type="ChEBI" id="CHEBI:138315"/>
        <dbReference type="EC" id="2.1.1.244"/>
    </reaction>
</comment>
<feature type="binding site" evidence="11">
    <location>
        <position position="162"/>
    </location>
    <ligand>
        <name>S-adenosyl-L-methionine</name>
        <dbReference type="ChEBI" id="CHEBI:59789"/>
    </ligand>
</feature>
<dbReference type="SUPFAM" id="SSF53335">
    <property type="entry name" value="S-adenosyl-L-methionine-dependent methyltransferases"/>
    <property type="match status" value="1"/>
</dbReference>
<dbReference type="GO" id="GO:0005737">
    <property type="term" value="C:cytoplasm"/>
    <property type="evidence" value="ECO:0007669"/>
    <property type="project" value="TreeGrafter"/>
</dbReference>
<dbReference type="EC" id="2.1.1.244" evidence="5"/>
<dbReference type="Proteomes" id="UP000749293">
    <property type="component" value="Unassembled WGS sequence"/>
</dbReference>
<dbReference type="PANTHER" id="PTHR12753">
    <property type="entry name" value="AD-003 - RELATED"/>
    <property type="match status" value="1"/>
</dbReference>
<comment type="caution">
    <text evidence="12">The sequence shown here is derived from an EMBL/GenBank/DDBJ whole genome shotgun (WGS) entry which is preliminary data.</text>
</comment>
<sequence length="261" mass="28713">MAQPAPDSLVNGDDGRRYWDGINADVNGMLGGFSSITRVDLQGSRSFLAKLGIGTKKDRRVVQRALEGGAGYFPSLSIRFYSIPIYLSFHMLTKTLSLDQSIGRVTQGMLVNVAETVDVIEPIAKFTANLADKPGVGTVFNMGLEEWTPSPTDVKYGLVWIQWCAGHLSDAQLVEFLKRCKGVLVPDSGVIVVKENLASGIEDVFDKVDSSVTRRESKFRDIFERAGLRIVKTELQNGLLEASKENLFPVRMFALKPAVAR</sequence>
<dbReference type="PANTHER" id="PTHR12753:SF0">
    <property type="entry name" value="ALPHA N-TERMINAL PROTEIN METHYLTRANSFERASE 1"/>
    <property type="match status" value="1"/>
</dbReference>
<reference evidence="12" key="1">
    <citation type="submission" date="2020-03" db="EMBL/GenBank/DDBJ databases">
        <title>Site-based positive gene gene selection in Geosmithia morbida across the United States reveals a broad range of putative effectors and factors for local host and environmental adapation.</title>
        <authorList>
            <person name="Onufrak A."/>
            <person name="Murdoch R.W."/>
            <person name="Gazis R."/>
            <person name="Huff M."/>
            <person name="Staton M."/>
            <person name="Klingeman W."/>
            <person name="Hadziabdic D."/>
        </authorList>
    </citation>
    <scope>NUCLEOTIDE SEQUENCE</scope>
    <source>
        <strain evidence="12">1262</strain>
    </source>
</reference>
<protein>
    <recommendedName>
        <fullName evidence="6">Alpha N-terminal protein methyltransferase 1</fullName>
        <ecNumber evidence="5">2.1.1.244</ecNumber>
    </recommendedName>
    <alternativeName>
        <fullName evidence="7">X-Pro-Lys N-terminal protein methyltransferase 1</fullName>
    </alternativeName>
</protein>
<keyword evidence="3" id="KW-0808">Transferase</keyword>
<dbReference type="AlphaFoldDB" id="A0A9P4YTF6"/>
<accession>A0A9P4YTF6</accession>
<keyword evidence="4 11" id="KW-0949">S-adenosyl-L-methionine</keyword>
<evidence type="ECO:0000256" key="2">
    <source>
        <dbReference type="ARBA" id="ARBA00022603"/>
    </source>
</evidence>
<feature type="binding site" evidence="11">
    <location>
        <position position="69"/>
    </location>
    <ligand>
        <name>S-adenosyl-L-methionine</name>
        <dbReference type="ChEBI" id="CHEBI:59789"/>
    </ligand>
</feature>